<dbReference type="GO" id="GO:0046872">
    <property type="term" value="F:metal ion binding"/>
    <property type="evidence" value="ECO:0007669"/>
    <property type="project" value="UniProtKB-KW"/>
</dbReference>
<protein>
    <recommendedName>
        <fullName evidence="4">HMA domain-containing protein</fullName>
    </recommendedName>
</protein>
<dbReference type="PROSITE" id="PS50846">
    <property type="entry name" value="HMA_2"/>
    <property type="match status" value="1"/>
</dbReference>
<organism evidence="5 6">
    <name type="scientific">Castilleja foliolosa</name>
    <dbReference type="NCBI Taxonomy" id="1961234"/>
    <lineage>
        <taxon>Eukaryota</taxon>
        <taxon>Viridiplantae</taxon>
        <taxon>Streptophyta</taxon>
        <taxon>Embryophyta</taxon>
        <taxon>Tracheophyta</taxon>
        <taxon>Spermatophyta</taxon>
        <taxon>Magnoliopsida</taxon>
        <taxon>eudicotyledons</taxon>
        <taxon>Gunneridae</taxon>
        <taxon>Pentapetalae</taxon>
        <taxon>asterids</taxon>
        <taxon>lamiids</taxon>
        <taxon>Lamiales</taxon>
        <taxon>Orobanchaceae</taxon>
        <taxon>Pedicularideae</taxon>
        <taxon>Castillejinae</taxon>
        <taxon>Castilleja</taxon>
    </lineage>
</organism>
<dbReference type="AlphaFoldDB" id="A0ABD3CAE7"/>
<feature type="region of interest" description="Disordered" evidence="3">
    <location>
        <begin position="72"/>
        <end position="158"/>
    </location>
</feature>
<sequence>MEKPRVTEIKVRMDCNGCVQKINKALQGIIGIQDIYIDFPQQKITIIGWADPEKIVKAIKKTRKSAVICLHTEQQPDQPAPKGEDPPADPTTPPPEPTEPPQEQPQPENPPSEPNTSPENANATPKSDMTNATPRPEMANVTSRPDMANVTSSQPKDQEEIHVIHHHPPDYGYQYPNFQQGYNGQWNSYHGGPHFRDGPSHQPQPSQPVYVTHSYNTHQPSPYVTEYAYAPSQPRHSRYNAPDNNTRYSAPDYNTRYSAPDYNTRYSAPDYNTRYSAPEYNTRYSAPDPEFNTRYSAPDPEYNTRYSAPDYNTHNSVPDYYNRSYYGGNNGNGNITSMFSEENPNACRIV</sequence>
<evidence type="ECO:0000256" key="2">
    <source>
        <dbReference type="ARBA" id="ARBA00022723"/>
    </source>
</evidence>
<dbReference type="GO" id="GO:0016020">
    <property type="term" value="C:membrane"/>
    <property type="evidence" value="ECO:0007669"/>
    <property type="project" value="UniProtKB-SubCell"/>
</dbReference>
<proteinExistence type="predicted"/>
<evidence type="ECO:0000313" key="6">
    <source>
        <dbReference type="Proteomes" id="UP001632038"/>
    </source>
</evidence>
<name>A0ABD3CAE7_9LAMI</name>
<evidence type="ECO:0000256" key="3">
    <source>
        <dbReference type="SAM" id="MobiDB-lite"/>
    </source>
</evidence>
<feature type="domain" description="HMA" evidence="4">
    <location>
        <begin position="4"/>
        <end position="67"/>
    </location>
</feature>
<feature type="compositionally biased region" description="Polar residues" evidence="3">
    <location>
        <begin position="123"/>
        <end position="133"/>
    </location>
</feature>
<evidence type="ECO:0000313" key="5">
    <source>
        <dbReference type="EMBL" id="KAL3626564.1"/>
    </source>
</evidence>
<keyword evidence="2" id="KW-0479">Metal-binding</keyword>
<dbReference type="Proteomes" id="UP001632038">
    <property type="component" value="Unassembled WGS sequence"/>
</dbReference>
<dbReference type="GO" id="GO:0009626">
    <property type="term" value="P:plant-type hypersensitive response"/>
    <property type="evidence" value="ECO:0007669"/>
    <property type="project" value="UniProtKB-KW"/>
</dbReference>
<dbReference type="SUPFAM" id="SSF55008">
    <property type="entry name" value="HMA, heavy metal-associated domain"/>
    <property type="match status" value="1"/>
</dbReference>
<dbReference type="InterPro" id="IPR006121">
    <property type="entry name" value="HMA_dom"/>
</dbReference>
<evidence type="ECO:0000256" key="1">
    <source>
        <dbReference type="ARBA" id="ARBA00004170"/>
    </source>
</evidence>
<dbReference type="CDD" id="cd00371">
    <property type="entry name" value="HMA"/>
    <property type="match status" value="1"/>
</dbReference>
<dbReference type="PANTHER" id="PTHR22814">
    <property type="entry name" value="COPPER TRANSPORT PROTEIN ATOX1-RELATED"/>
    <property type="match status" value="1"/>
</dbReference>
<dbReference type="InterPro" id="IPR036163">
    <property type="entry name" value="HMA_dom_sf"/>
</dbReference>
<dbReference type="EMBL" id="JAVIJP010000047">
    <property type="protein sequence ID" value="KAL3626564.1"/>
    <property type="molecule type" value="Genomic_DNA"/>
</dbReference>
<feature type="compositionally biased region" description="Pro residues" evidence="3">
    <location>
        <begin position="88"/>
        <end position="113"/>
    </location>
</feature>
<comment type="caution">
    <text evidence="5">The sequence shown here is derived from an EMBL/GenBank/DDBJ whole genome shotgun (WGS) entry which is preliminary data.</text>
</comment>
<gene>
    <name evidence="5" type="ORF">CASFOL_030113</name>
</gene>
<dbReference type="Gene3D" id="3.30.70.100">
    <property type="match status" value="1"/>
</dbReference>
<dbReference type="PANTHER" id="PTHR22814:SF320">
    <property type="entry name" value="OS01G0309800 PROTEIN"/>
    <property type="match status" value="1"/>
</dbReference>
<reference evidence="6" key="1">
    <citation type="journal article" date="2024" name="IScience">
        <title>Strigolactones Initiate the Formation of Haustorium-like Structures in Castilleja.</title>
        <authorList>
            <person name="Buerger M."/>
            <person name="Peterson D."/>
            <person name="Chory J."/>
        </authorList>
    </citation>
    <scope>NUCLEOTIDE SEQUENCE [LARGE SCALE GENOMIC DNA]</scope>
</reference>
<dbReference type="Pfam" id="PF00403">
    <property type="entry name" value="HMA"/>
    <property type="match status" value="1"/>
</dbReference>
<accession>A0ABD3CAE7</accession>
<evidence type="ECO:0000259" key="4">
    <source>
        <dbReference type="PROSITE" id="PS50846"/>
    </source>
</evidence>
<keyword evidence="6" id="KW-1185">Reference proteome</keyword>
<feature type="region of interest" description="Disordered" evidence="3">
    <location>
        <begin position="234"/>
        <end position="295"/>
    </location>
</feature>
<comment type="subcellular location">
    <subcellularLocation>
        <location evidence="1">Membrane</location>
        <topology evidence="1">Peripheral membrane protein</topology>
    </subcellularLocation>
</comment>